<accession>A0A447QQ54</accession>
<sequence>MVTDVEKAVFALVEEYNGFWFWLLKRYPLTKNADLRKDFRMAPEDAYELLERYAEQFNIDPKEIAFSKYYPQSSQSQREALTIEMLIESAKAGRWLY</sequence>
<protein>
    <submittedName>
        <fullName evidence="1">Protein of uncharacterized function (DUF1493)</fullName>
    </submittedName>
</protein>
<gene>
    <name evidence="1" type="ORF">NCTC9419_03734</name>
</gene>
<evidence type="ECO:0000313" key="2">
    <source>
        <dbReference type="Proteomes" id="UP000271603"/>
    </source>
</evidence>
<dbReference type="InterPro" id="IPR010862">
    <property type="entry name" value="DUF1493"/>
</dbReference>
<organism evidence="1 2">
    <name type="scientific">Serratia rubidaea</name>
    <name type="common">Serratia marinorubra</name>
    <dbReference type="NCBI Taxonomy" id="61652"/>
    <lineage>
        <taxon>Bacteria</taxon>
        <taxon>Pseudomonadati</taxon>
        <taxon>Pseudomonadota</taxon>
        <taxon>Gammaproteobacteria</taxon>
        <taxon>Enterobacterales</taxon>
        <taxon>Yersiniaceae</taxon>
        <taxon>Serratia</taxon>
    </lineage>
</organism>
<proteinExistence type="predicted"/>
<dbReference type="AlphaFoldDB" id="A0A447QQ54"/>
<dbReference type="EMBL" id="LR134155">
    <property type="protein sequence ID" value="VEA72142.1"/>
    <property type="molecule type" value="Genomic_DNA"/>
</dbReference>
<dbReference type="Proteomes" id="UP000271603">
    <property type="component" value="Chromosome"/>
</dbReference>
<dbReference type="RefSeq" id="WP_128144314.1">
    <property type="nucleotide sequence ID" value="NZ_JAQOZX010000001.1"/>
</dbReference>
<name>A0A447QQ54_SERRU</name>
<reference evidence="1 2" key="1">
    <citation type="submission" date="2018-12" db="EMBL/GenBank/DDBJ databases">
        <authorList>
            <consortium name="Pathogen Informatics"/>
        </authorList>
    </citation>
    <scope>NUCLEOTIDE SEQUENCE [LARGE SCALE GENOMIC DNA]</scope>
    <source>
        <strain evidence="1 2">NCTC9419</strain>
    </source>
</reference>
<dbReference type="Pfam" id="PF07377">
    <property type="entry name" value="DUF1493"/>
    <property type="match status" value="1"/>
</dbReference>
<evidence type="ECO:0000313" key="1">
    <source>
        <dbReference type="EMBL" id="VEA72142.1"/>
    </source>
</evidence>